<dbReference type="AlphaFoldDB" id="A0A7W9LBW4"/>
<dbReference type="RefSeq" id="WP_185071432.1">
    <property type="nucleotide sequence ID" value="NZ_JACHMB010000001.1"/>
</dbReference>
<protein>
    <submittedName>
        <fullName evidence="1">Sporulation protein YlmC with PRC-barrel domain</fullName>
    </submittedName>
</protein>
<proteinExistence type="predicted"/>
<gene>
    <name evidence="1" type="ORF">HD596_004684</name>
</gene>
<evidence type="ECO:0000313" key="2">
    <source>
        <dbReference type="Proteomes" id="UP000579153"/>
    </source>
</evidence>
<evidence type="ECO:0000313" key="1">
    <source>
        <dbReference type="EMBL" id="MBB5777928.1"/>
    </source>
</evidence>
<keyword evidence="2" id="KW-1185">Reference proteome</keyword>
<reference evidence="1 2" key="1">
    <citation type="submission" date="2020-08" db="EMBL/GenBank/DDBJ databases">
        <title>Sequencing the genomes of 1000 actinobacteria strains.</title>
        <authorList>
            <person name="Klenk H.-P."/>
        </authorList>
    </citation>
    <scope>NUCLEOTIDE SEQUENCE [LARGE SCALE GENOMIC DNA]</scope>
    <source>
        <strain evidence="1 2">DSM 45507</strain>
    </source>
</reference>
<name>A0A7W9LBW4_9ACTN</name>
<sequence length="108" mass="12066">MASVTELLGQSVWDSDGIWVGHVVDIRVIKHRGELQKSHTVYGLVVSSRRAPLLLGLTRENQGRASWFSRSLSRLVYVGCTFVPWSCVADYGSGEVHINALRKELTRV</sequence>
<organism evidence="1 2">
    <name type="scientific">Nonomuraea jabiensis</name>
    <dbReference type="NCBI Taxonomy" id="882448"/>
    <lineage>
        <taxon>Bacteria</taxon>
        <taxon>Bacillati</taxon>
        <taxon>Actinomycetota</taxon>
        <taxon>Actinomycetes</taxon>
        <taxon>Streptosporangiales</taxon>
        <taxon>Streptosporangiaceae</taxon>
        <taxon>Nonomuraea</taxon>
    </lineage>
</organism>
<comment type="caution">
    <text evidence="1">The sequence shown here is derived from an EMBL/GenBank/DDBJ whole genome shotgun (WGS) entry which is preliminary data.</text>
</comment>
<dbReference type="EMBL" id="JACHMB010000001">
    <property type="protein sequence ID" value="MBB5777928.1"/>
    <property type="molecule type" value="Genomic_DNA"/>
</dbReference>
<accession>A0A7W9LBW4</accession>
<dbReference type="Proteomes" id="UP000579153">
    <property type="component" value="Unassembled WGS sequence"/>
</dbReference>